<evidence type="ECO:0000313" key="2">
    <source>
        <dbReference type="EMBL" id="CAJ0602141.1"/>
    </source>
</evidence>
<accession>A0AA36H1M8</accession>
<gene>
    <name evidence="2" type="ORF">CYNAS_LOCUS14124</name>
</gene>
<proteinExistence type="predicted"/>
<comment type="caution">
    <text evidence="2">The sequence shown here is derived from an EMBL/GenBank/DDBJ whole genome shotgun (WGS) entry which is preliminary data.</text>
</comment>
<keyword evidence="1" id="KW-0812">Transmembrane</keyword>
<keyword evidence="1" id="KW-1133">Transmembrane helix</keyword>
<keyword evidence="1" id="KW-0472">Membrane</keyword>
<dbReference type="Proteomes" id="UP001176961">
    <property type="component" value="Unassembled WGS sequence"/>
</dbReference>
<feature type="transmembrane region" description="Helical" evidence="1">
    <location>
        <begin position="15"/>
        <end position="37"/>
    </location>
</feature>
<keyword evidence="3" id="KW-1185">Reference proteome</keyword>
<name>A0AA36H1M8_CYLNA</name>
<dbReference type="AlphaFoldDB" id="A0AA36H1M8"/>
<sequence length="124" mass="13868">MALCHEVALEKANCFLKVCIVSLFYFHAITCCHLILIEMSIYHSAATCNKIFEKMCVRPPEKTQDEKFPYISSSKGFHFSRIAFNQIPTGETANFGGVGSQIKPFHDGGFNVMISVPDFSVLLL</sequence>
<dbReference type="EMBL" id="CATQJL010000305">
    <property type="protein sequence ID" value="CAJ0602141.1"/>
    <property type="molecule type" value="Genomic_DNA"/>
</dbReference>
<organism evidence="2 3">
    <name type="scientific">Cylicocyclus nassatus</name>
    <name type="common">Nematode worm</name>
    <dbReference type="NCBI Taxonomy" id="53992"/>
    <lineage>
        <taxon>Eukaryota</taxon>
        <taxon>Metazoa</taxon>
        <taxon>Ecdysozoa</taxon>
        <taxon>Nematoda</taxon>
        <taxon>Chromadorea</taxon>
        <taxon>Rhabditida</taxon>
        <taxon>Rhabditina</taxon>
        <taxon>Rhabditomorpha</taxon>
        <taxon>Strongyloidea</taxon>
        <taxon>Strongylidae</taxon>
        <taxon>Cylicocyclus</taxon>
    </lineage>
</organism>
<evidence type="ECO:0000313" key="3">
    <source>
        <dbReference type="Proteomes" id="UP001176961"/>
    </source>
</evidence>
<reference evidence="2" key="1">
    <citation type="submission" date="2023-07" db="EMBL/GenBank/DDBJ databases">
        <authorList>
            <consortium name="CYATHOMIX"/>
        </authorList>
    </citation>
    <scope>NUCLEOTIDE SEQUENCE</scope>
    <source>
        <strain evidence="2">N/A</strain>
    </source>
</reference>
<evidence type="ECO:0000256" key="1">
    <source>
        <dbReference type="SAM" id="Phobius"/>
    </source>
</evidence>
<protein>
    <submittedName>
        <fullName evidence="2">Uncharacterized protein</fullName>
    </submittedName>
</protein>